<comment type="caution">
    <text evidence="1">The sequence shown here is derived from an EMBL/GenBank/DDBJ whole genome shotgun (WGS) entry which is preliminary data.</text>
</comment>
<dbReference type="PANTHER" id="PTHR24213:SF6">
    <property type="entry name" value="ACTIN-BINDING LIM PROTEIN 2"/>
    <property type="match status" value="1"/>
</dbReference>
<protein>
    <submittedName>
        <fullName evidence="1">Actin-binding LIM protein 2</fullName>
    </submittedName>
</protein>
<dbReference type="AlphaFoldDB" id="A0A3N0XN63"/>
<dbReference type="GO" id="GO:0051015">
    <property type="term" value="F:actin filament binding"/>
    <property type="evidence" value="ECO:0007669"/>
    <property type="project" value="TreeGrafter"/>
</dbReference>
<dbReference type="Gene3D" id="2.10.110.10">
    <property type="entry name" value="Cysteine Rich Protein"/>
    <property type="match status" value="1"/>
</dbReference>
<dbReference type="Proteomes" id="UP000281406">
    <property type="component" value="Unassembled WGS sequence"/>
</dbReference>
<accession>A0A3N0XN63</accession>
<dbReference type="SUPFAM" id="SSF57716">
    <property type="entry name" value="Glucocorticoid receptor-like (DNA-binding domain)"/>
    <property type="match status" value="1"/>
</dbReference>
<dbReference type="GO" id="GO:0015629">
    <property type="term" value="C:actin cytoskeleton"/>
    <property type="evidence" value="ECO:0007669"/>
    <property type="project" value="TreeGrafter"/>
</dbReference>
<evidence type="ECO:0000313" key="1">
    <source>
        <dbReference type="EMBL" id="ROI81796.1"/>
    </source>
</evidence>
<gene>
    <name evidence="1" type="ORF">DPX16_22031</name>
</gene>
<dbReference type="InterPro" id="IPR051618">
    <property type="entry name" value="Actin-binding_LIM"/>
</dbReference>
<sequence>MERAVQQNQFCYTPFLKQEVEAFHQQAVHSPLEQQKGQRQSGPIPCQNCGKPCKGEVLRVQNNHFHIKCFVCKGHILSFCARASSGFQMEKHLLLITEPYSSVKPRIK</sequence>
<dbReference type="OrthoDB" id="8939420at2759"/>
<name>A0A3N0XN63_ANAGA</name>
<proteinExistence type="predicted"/>
<keyword evidence="2" id="KW-1185">Reference proteome</keyword>
<dbReference type="EMBL" id="RJVU01067793">
    <property type="protein sequence ID" value="ROI81796.1"/>
    <property type="molecule type" value="Genomic_DNA"/>
</dbReference>
<dbReference type="GO" id="GO:0030032">
    <property type="term" value="P:lamellipodium assembly"/>
    <property type="evidence" value="ECO:0007669"/>
    <property type="project" value="TreeGrafter"/>
</dbReference>
<organism evidence="1 2">
    <name type="scientific">Anabarilius grahami</name>
    <name type="common">Kanglang fish</name>
    <name type="synonym">Barilius grahami</name>
    <dbReference type="NCBI Taxonomy" id="495550"/>
    <lineage>
        <taxon>Eukaryota</taxon>
        <taxon>Metazoa</taxon>
        <taxon>Chordata</taxon>
        <taxon>Craniata</taxon>
        <taxon>Vertebrata</taxon>
        <taxon>Euteleostomi</taxon>
        <taxon>Actinopterygii</taxon>
        <taxon>Neopterygii</taxon>
        <taxon>Teleostei</taxon>
        <taxon>Ostariophysi</taxon>
        <taxon>Cypriniformes</taxon>
        <taxon>Xenocyprididae</taxon>
        <taxon>Xenocypridinae</taxon>
        <taxon>Xenocypridinae incertae sedis</taxon>
        <taxon>Anabarilius</taxon>
    </lineage>
</organism>
<dbReference type="PANTHER" id="PTHR24213">
    <property type="entry name" value="ACTIN-BINDING LIM PROTEIN"/>
    <property type="match status" value="1"/>
</dbReference>
<evidence type="ECO:0000313" key="2">
    <source>
        <dbReference type="Proteomes" id="UP000281406"/>
    </source>
</evidence>
<reference evidence="1 2" key="1">
    <citation type="submission" date="2018-10" db="EMBL/GenBank/DDBJ databases">
        <title>Genome assembly for a Yunnan-Guizhou Plateau 3E fish, Anabarilius grahami (Regan), and its evolutionary and genetic applications.</title>
        <authorList>
            <person name="Jiang W."/>
        </authorList>
    </citation>
    <scope>NUCLEOTIDE SEQUENCE [LARGE SCALE GENOMIC DNA]</scope>
    <source>
        <strain evidence="1">AG-KIZ</strain>
        <tissue evidence="1">Muscle</tissue>
    </source>
</reference>